<dbReference type="AlphaFoldDB" id="A0A8S1F2F7"/>
<evidence type="ECO:0000256" key="2">
    <source>
        <dbReference type="SAM" id="MobiDB-lite"/>
    </source>
</evidence>
<dbReference type="Proteomes" id="UP000494206">
    <property type="component" value="Unassembled WGS sequence"/>
</dbReference>
<name>A0A8S1F2F7_9PELO</name>
<accession>A0A8S1F2F7</accession>
<organism evidence="3 4">
    <name type="scientific">Caenorhabditis bovis</name>
    <dbReference type="NCBI Taxonomy" id="2654633"/>
    <lineage>
        <taxon>Eukaryota</taxon>
        <taxon>Metazoa</taxon>
        <taxon>Ecdysozoa</taxon>
        <taxon>Nematoda</taxon>
        <taxon>Chromadorea</taxon>
        <taxon>Rhabditida</taxon>
        <taxon>Rhabditina</taxon>
        <taxon>Rhabditomorpha</taxon>
        <taxon>Rhabditoidea</taxon>
        <taxon>Rhabditidae</taxon>
        <taxon>Peloderinae</taxon>
        <taxon>Caenorhabditis</taxon>
    </lineage>
</organism>
<gene>
    <name evidence="3" type="ORF">CBOVIS_LOCUS8944</name>
</gene>
<reference evidence="3 4" key="1">
    <citation type="submission" date="2020-04" db="EMBL/GenBank/DDBJ databases">
        <authorList>
            <person name="Laetsch R D."/>
            <person name="Stevens L."/>
            <person name="Kumar S."/>
            <person name="Blaxter L. M."/>
        </authorList>
    </citation>
    <scope>NUCLEOTIDE SEQUENCE [LARGE SCALE GENOMIC DNA]</scope>
</reference>
<sequence length="280" mass="32085">MRTLVQYTRDLDVSQNSFSTPSATFADLLIKDEFVLQKRSKVANSKPIFVPLITVQSPPPSPPLPKVFITSFQSSEMPVLPSPTQRNPSPMINIPDRASRSRPVFSHDDSERHKSTPMSHDKCVKEKKAIELRLSELSKKFERTNAELAKFRRQVAGEEFCNIKDHEDFKNLLEENKREINVLNEKLSFLRDAKGGLSDKRNAKNFIRNLYTKYISLGPVDAPNPLEELKAENEKIRARAIEAERKLERANADKNNLNRELKRANERFALVSAAMKLKRN</sequence>
<feature type="compositionally biased region" description="Basic and acidic residues" evidence="2">
    <location>
        <begin position="105"/>
        <end position="122"/>
    </location>
</feature>
<feature type="region of interest" description="Disordered" evidence="2">
    <location>
        <begin position="77"/>
        <end position="122"/>
    </location>
</feature>
<dbReference type="EMBL" id="CADEPM010000005">
    <property type="protein sequence ID" value="CAB3406948.1"/>
    <property type="molecule type" value="Genomic_DNA"/>
</dbReference>
<proteinExistence type="predicted"/>
<feature type="coiled-coil region" evidence="1">
    <location>
        <begin position="127"/>
        <end position="193"/>
    </location>
</feature>
<feature type="compositionally biased region" description="Polar residues" evidence="2">
    <location>
        <begin position="77"/>
        <end position="90"/>
    </location>
</feature>
<keyword evidence="1" id="KW-0175">Coiled coil</keyword>
<evidence type="ECO:0000313" key="3">
    <source>
        <dbReference type="EMBL" id="CAB3406948.1"/>
    </source>
</evidence>
<comment type="caution">
    <text evidence="3">The sequence shown here is derived from an EMBL/GenBank/DDBJ whole genome shotgun (WGS) entry which is preliminary data.</text>
</comment>
<evidence type="ECO:0000313" key="4">
    <source>
        <dbReference type="Proteomes" id="UP000494206"/>
    </source>
</evidence>
<evidence type="ECO:0000256" key="1">
    <source>
        <dbReference type="SAM" id="Coils"/>
    </source>
</evidence>
<feature type="coiled-coil region" evidence="1">
    <location>
        <begin position="226"/>
        <end position="274"/>
    </location>
</feature>
<keyword evidence="4" id="KW-1185">Reference proteome</keyword>
<protein>
    <submittedName>
        <fullName evidence="3">Uncharacterized protein</fullName>
    </submittedName>
</protein>